<feature type="compositionally biased region" description="Basic and acidic residues" evidence="1">
    <location>
        <begin position="67"/>
        <end position="88"/>
    </location>
</feature>
<reference evidence="2" key="1">
    <citation type="journal article" date="2019" name="Sci. Rep.">
        <title>Draft genome of Tanacetum cinerariifolium, the natural source of mosquito coil.</title>
        <authorList>
            <person name="Yamashiro T."/>
            <person name="Shiraishi A."/>
            <person name="Satake H."/>
            <person name="Nakayama K."/>
        </authorList>
    </citation>
    <scope>NUCLEOTIDE SEQUENCE</scope>
</reference>
<comment type="caution">
    <text evidence="2">The sequence shown here is derived from an EMBL/GenBank/DDBJ whole genome shotgun (WGS) entry which is preliminary data.</text>
</comment>
<feature type="compositionally biased region" description="Polar residues" evidence="1">
    <location>
        <begin position="101"/>
        <end position="138"/>
    </location>
</feature>
<organism evidence="2">
    <name type="scientific">Tanacetum cinerariifolium</name>
    <name type="common">Dalmatian daisy</name>
    <name type="synonym">Chrysanthemum cinerariifolium</name>
    <dbReference type="NCBI Taxonomy" id="118510"/>
    <lineage>
        <taxon>Eukaryota</taxon>
        <taxon>Viridiplantae</taxon>
        <taxon>Streptophyta</taxon>
        <taxon>Embryophyta</taxon>
        <taxon>Tracheophyta</taxon>
        <taxon>Spermatophyta</taxon>
        <taxon>Magnoliopsida</taxon>
        <taxon>eudicotyledons</taxon>
        <taxon>Gunneridae</taxon>
        <taxon>Pentapetalae</taxon>
        <taxon>asterids</taxon>
        <taxon>campanulids</taxon>
        <taxon>Asterales</taxon>
        <taxon>Asteraceae</taxon>
        <taxon>Asteroideae</taxon>
        <taxon>Anthemideae</taxon>
        <taxon>Anthemidinae</taxon>
        <taxon>Tanacetum</taxon>
    </lineage>
</organism>
<sequence>MVDGKDEESYASMFADSMFQDEEDNGTRIEPVSHKKHPEIVDDYDVIDDKVEEKNDDKEDDNDDGDNDYHALVRGKVLDSLKTRKDKMQTPNPSPFRSLRNDLSSNKTLSKDLTVNVSPTPDTTSKDLSMSQPTSSTC</sequence>
<protein>
    <submittedName>
        <fullName evidence="2">Uncharacterized protein</fullName>
    </submittedName>
</protein>
<evidence type="ECO:0000313" key="2">
    <source>
        <dbReference type="EMBL" id="GFC82215.1"/>
    </source>
</evidence>
<dbReference type="AlphaFoldDB" id="A0A699R8Y4"/>
<name>A0A699R8Y4_TANCI</name>
<dbReference type="EMBL" id="BKCJ011083343">
    <property type="protein sequence ID" value="GFC82215.1"/>
    <property type="molecule type" value="Genomic_DNA"/>
</dbReference>
<feature type="compositionally biased region" description="Basic and acidic residues" evidence="1">
    <location>
        <begin position="47"/>
        <end position="57"/>
    </location>
</feature>
<gene>
    <name evidence="2" type="ORF">Tci_854185</name>
</gene>
<evidence type="ECO:0000256" key="1">
    <source>
        <dbReference type="SAM" id="MobiDB-lite"/>
    </source>
</evidence>
<proteinExistence type="predicted"/>
<feature type="region of interest" description="Disordered" evidence="1">
    <location>
        <begin position="1"/>
        <end position="138"/>
    </location>
</feature>
<accession>A0A699R8Y4</accession>